<gene>
    <name evidence="3" type="ORF">SCL_0930</name>
</gene>
<proteinExistence type="predicted"/>
<feature type="transmembrane region" description="Helical" evidence="1">
    <location>
        <begin position="21"/>
        <end position="38"/>
    </location>
</feature>
<dbReference type="Pfam" id="PF07963">
    <property type="entry name" value="N_methyl"/>
    <property type="match status" value="1"/>
</dbReference>
<keyword evidence="1" id="KW-1133">Transmembrane helix</keyword>
<dbReference type="OrthoDB" id="8547299at2"/>
<dbReference type="NCBIfam" id="TIGR02532">
    <property type="entry name" value="IV_pilin_GFxxxE"/>
    <property type="match status" value="1"/>
</dbReference>
<keyword evidence="1" id="KW-0472">Membrane</keyword>
<protein>
    <submittedName>
        <fullName evidence="3">Type IV pilus modification protein PilV</fullName>
    </submittedName>
</protein>
<dbReference type="InterPro" id="IPR012902">
    <property type="entry name" value="N_methyl_site"/>
</dbReference>
<dbReference type="Proteomes" id="UP000243180">
    <property type="component" value="Chromosome"/>
</dbReference>
<name>A0A1B4XEL6_9GAMM</name>
<sequence>MIPEKKTGIASQNQGFSLVEVLVALLILSIGLLGLAALQTTSLQYNTGSYHRTQATYLAYDIIDRMRANSAAVADSDGNGYDQPASANVTAGTNCDTTDCTSAQLALYDVKRWYDRIVATLPDAVARPPTIQISTTKKVTVTIRWMESDLQKLQTWEVQL</sequence>
<dbReference type="InterPro" id="IPR054402">
    <property type="entry name" value="Tt1218-like_dom"/>
</dbReference>
<evidence type="ECO:0000313" key="4">
    <source>
        <dbReference type="Proteomes" id="UP000243180"/>
    </source>
</evidence>
<keyword evidence="4" id="KW-1185">Reference proteome</keyword>
<dbReference type="NCBIfam" id="TIGR02523">
    <property type="entry name" value="type_IV_pilV"/>
    <property type="match status" value="1"/>
</dbReference>
<dbReference type="PROSITE" id="PS00409">
    <property type="entry name" value="PROKAR_NTER_METHYL"/>
    <property type="match status" value="1"/>
</dbReference>
<reference evidence="3 4" key="1">
    <citation type="submission" date="2015-05" db="EMBL/GenBank/DDBJ databases">
        <title>Complete genome sequence of a sulfur-oxidizing gammaproteobacterium strain HA5.</title>
        <authorList>
            <person name="Miura A."/>
            <person name="Kojima H."/>
            <person name="Fukui M."/>
        </authorList>
    </citation>
    <scope>NUCLEOTIDE SEQUENCE [LARGE SCALE GENOMIC DNA]</scope>
    <source>
        <strain evidence="3 4">HA5</strain>
    </source>
</reference>
<evidence type="ECO:0000313" key="3">
    <source>
        <dbReference type="EMBL" id="BAV33247.1"/>
    </source>
</evidence>
<dbReference type="Pfam" id="PF22150">
    <property type="entry name" value="Tt1218-like"/>
    <property type="match status" value="1"/>
</dbReference>
<dbReference type="AlphaFoldDB" id="A0A1B4XEL6"/>
<dbReference type="KEGG" id="slim:SCL_0930"/>
<evidence type="ECO:0000259" key="2">
    <source>
        <dbReference type="Pfam" id="PF22150"/>
    </source>
</evidence>
<keyword evidence="1" id="KW-0812">Transmembrane</keyword>
<dbReference type="InterPro" id="IPR013362">
    <property type="entry name" value="Pilus_4_PilV"/>
</dbReference>
<dbReference type="EMBL" id="AP014879">
    <property type="protein sequence ID" value="BAV33247.1"/>
    <property type="molecule type" value="Genomic_DNA"/>
</dbReference>
<accession>A0A1B4XEL6</accession>
<feature type="domain" description="Type IV pilin Tt1218-like" evidence="2">
    <location>
        <begin position="37"/>
        <end position="110"/>
    </location>
</feature>
<dbReference type="RefSeq" id="WP_096360128.1">
    <property type="nucleotide sequence ID" value="NZ_AP014879.1"/>
</dbReference>
<dbReference type="InParanoid" id="A0A1B4XEL6"/>
<organism evidence="3 4">
    <name type="scientific">Sulfuricaulis limicola</name>
    <dbReference type="NCBI Taxonomy" id="1620215"/>
    <lineage>
        <taxon>Bacteria</taxon>
        <taxon>Pseudomonadati</taxon>
        <taxon>Pseudomonadota</taxon>
        <taxon>Gammaproteobacteria</taxon>
        <taxon>Acidiferrobacterales</taxon>
        <taxon>Acidiferrobacteraceae</taxon>
        <taxon>Sulfuricaulis</taxon>
    </lineage>
</organism>
<evidence type="ECO:0000256" key="1">
    <source>
        <dbReference type="SAM" id="Phobius"/>
    </source>
</evidence>